<evidence type="ECO:0000313" key="2">
    <source>
        <dbReference type="EMBL" id="KAK1390213.1"/>
    </source>
</evidence>
<gene>
    <name evidence="2" type="ORF">POM88_018391</name>
</gene>
<feature type="region of interest" description="Disordered" evidence="1">
    <location>
        <begin position="155"/>
        <end position="201"/>
    </location>
</feature>
<feature type="region of interest" description="Disordered" evidence="1">
    <location>
        <begin position="1"/>
        <end position="28"/>
    </location>
</feature>
<protein>
    <submittedName>
        <fullName evidence="2">Transcription initiation factor TFIID</fullName>
    </submittedName>
</protein>
<reference evidence="2" key="1">
    <citation type="submission" date="2023-02" db="EMBL/GenBank/DDBJ databases">
        <title>Genome of toxic invasive species Heracleum sosnowskyi carries increased number of genes despite the absence of recent whole-genome duplications.</title>
        <authorList>
            <person name="Schelkunov M."/>
            <person name="Shtratnikova V."/>
            <person name="Makarenko M."/>
            <person name="Klepikova A."/>
            <person name="Omelchenko D."/>
            <person name="Novikova G."/>
            <person name="Obukhova E."/>
            <person name="Bogdanov V."/>
            <person name="Penin A."/>
            <person name="Logacheva M."/>
        </authorList>
    </citation>
    <scope>NUCLEOTIDE SEQUENCE</scope>
    <source>
        <strain evidence="2">Hsosn_3</strain>
        <tissue evidence="2">Leaf</tissue>
    </source>
</reference>
<feature type="compositionally biased region" description="Low complexity" evidence="1">
    <location>
        <begin position="69"/>
        <end position="89"/>
    </location>
</feature>
<name>A0AAD8N0B4_9APIA</name>
<sequence>MSSSRGGINKKHSSKTKQHENEEDEVEKLLRATEDDILLKLSIDSHMSRGSSSHSIHPDLDRRFQALRSNSKTASSSKSNPKPPSSTAKLTGDTSDDKLNKASVVSEDDGDDLFARFAALKSTIPSYSKTNEQVEINDDDEGDEVDEVIRWAIDAAALDPSPPSDDDDVGDYSSDDQTDDDDEEDIRKKEKKKKKKKGEQK</sequence>
<keyword evidence="3" id="KW-1185">Reference proteome</keyword>
<feature type="compositionally biased region" description="Acidic residues" evidence="1">
    <location>
        <begin position="164"/>
        <end position="184"/>
    </location>
</feature>
<feature type="region of interest" description="Disordered" evidence="1">
    <location>
        <begin position="43"/>
        <end position="107"/>
    </location>
</feature>
<evidence type="ECO:0000313" key="3">
    <source>
        <dbReference type="Proteomes" id="UP001237642"/>
    </source>
</evidence>
<evidence type="ECO:0000256" key="1">
    <source>
        <dbReference type="SAM" id="MobiDB-lite"/>
    </source>
</evidence>
<dbReference type="EMBL" id="JAUIZM010000004">
    <property type="protein sequence ID" value="KAK1390213.1"/>
    <property type="molecule type" value="Genomic_DNA"/>
</dbReference>
<dbReference type="AlphaFoldDB" id="A0AAD8N0B4"/>
<proteinExistence type="predicted"/>
<feature type="compositionally biased region" description="Low complexity" evidence="1">
    <location>
        <begin position="43"/>
        <end position="55"/>
    </location>
</feature>
<reference evidence="2" key="2">
    <citation type="submission" date="2023-05" db="EMBL/GenBank/DDBJ databases">
        <authorList>
            <person name="Schelkunov M.I."/>
        </authorList>
    </citation>
    <scope>NUCLEOTIDE SEQUENCE</scope>
    <source>
        <strain evidence="2">Hsosn_3</strain>
        <tissue evidence="2">Leaf</tissue>
    </source>
</reference>
<accession>A0AAD8N0B4</accession>
<comment type="caution">
    <text evidence="2">The sequence shown here is derived from an EMBL/GenBank/DDBJ whole genome shotgun (WGS) entry which is preliminary data.</text>
</comment>
<dbReference type="Proteomes" id="UP001237642">
    <property type="component" value="Unassembled WGS sequence"/>
</dbReference>
<organism evidence="2 3">
    <name type="scientific">Heracleum sosnowskyi</name>
    <dbReference type="NCBI Taxonomy" id="360622"/>
    <lineage>
        <taxon>Eukaryota</taxon>
        <taxon>Viridiplantae</taxon>
        <taxon>Streptophyta</taxon>
        <taxon>Embryophyta</taxon>
        <taxon>Tracheophyta</taxon>
        <taxon>Spermatophyta</taxon>
        <taxon>Magnoliopsida</taxon>
        <taxon>eudicotyledons</taxon>
        <taxon>Gunneridae</taxon>
        <taxon>Pentapetalae</taxon>
        <taxon>asterids</taxon>
        <taxon>campanulids</taxon>
        <taxon>Apiales</taxon>
        <taxon>Apiaceae</taxon>
        <taxon>Apioideae</taxon>
        <taxon>apioid superclade</taxon>
        <taxon>Tordylieae</taxon>
        <taxon>Tordyliinae</taxon>
        <taxon>Heracleum</taxon>
    </lineage>
</organism>
<feature type="compositionally biased region" description="Basic residues" evidence="1">
    <location>
        <begin position="189"/>
        <end position="201"/>
    </location>
</feature>